<protein>
    <submittedName>
        <fullName evidence="1">Uncharacterized protein</fullName>
    </submittedName>
</protein>
<accession>A0ABS9GNQ1</accession>
<dbReference type="EMBL" id="WKAT01000029">
    <property type="protein sequence ID" value="MCF5546127.1"/>
    <property type="molecule type" value="Genomic_DNA"/>
</dbReference>
<gene>
    <name evidence="1" type="ORF">GIV68_15420</name>
</gene>
<proteinExistence type="predicted"/>
<keyword evidence="2" id="KW-1185">Reference proteome</keyword>
<sequence length="174" mass="19144">MAIVWTTEPMQQSKATAAVVIKNPNEVKNAFTVTDAPEASAALQLDSAQEVNQLKDFLKNYDMTSISTDELKKVGRRLYNSGAIDEVAFGMFISGNGAFDEKGNQANTHVRYNAVALFNQRLEEYSQFLEDNPVHSNSDNLRWKQGMIAANHAVGALAYFANSASHKLALDEQA</sequence>
<organism evidence="1 2">
    <name type="scientific">Pseudomonas salomonii</name>
    <dbReference type="NCBI Taxonomy" id="191391"/>
    <lineage>
        <taxon>Bacteria</taxon>
        <taxon>Pseudomonadati</taxon>
        <taxon>Pseudomonadota</taxon>
        <taxon>Gammaproteobacteria</taxon>
        <taxon>Pseudomonadales</taxon>
        <taxon>Pseudomonadaceae</taxon>
        <taxon>Pseudomonas</taxon>
    </lineage>
</organism>
<dbReference type="RefSeq" id="WP_056859912.1">
    <property type="nucleotide sequence ID" value="NZ_WKAT01000029.1"/>
</dbReference>
<reference evidence="1 2" key="1">
    <citation type="submission" date="2019-11" db="EMBL/GenBank/DDBJ databases">
        <title>Epiphytic Pseudomonas syringae from cherry orchards.</title>
        <authorList>
            <person name="Hulin M.T."/>
        </authorList>
    </citation>
    <scope>NUCLEOTIDE SEQUENCE [LARGE SCALE GENOMIC DNA]</scope>
    <source>
        <strain evidence="1 2">PA-3-2A</strain>
    </source>
</reference>
<dbReference type="Proteomes" id="UP000814158">
    <property type="component" value="Unassembled WGS sequence"/>
</dbReference>
<name>A0ABS9GNQ1_9PSED</name>
<evidence type="ECO:0000313" key="1">
    <source>
        <dbReference type="EMBL" id="MCF5546127.1"/>
    </source>
</evidence>
<evidence type="ECO:0000313" key="2">
    <source>
        <dbReference type="Proteomes" id="UP000814158"/>
    </source>
</evidence>
<comment type="caution">
    <text evidence="1">The sequence shown here is derived from an EMBL/GenBank/DDBJ whole genome shotgun (WGS) entry which is preliminary data.</text>
</comment>